<dbReference type="Proteomes" id="UP001470230">
    <property type="component" value="Unassembled WGS sequence"/>
</dbReference>
<dbReference type="EMBL" id="JAPFFF010000025">
    <property type="protein sequence ID" value="KAK8850006.1"/>
    <property type="molecule type" value="Genomic_DNA"/>
</dbReference>
<gene>
    <name evidence="1" type="ORF">M9Y10_018601</name>
</gene>
<accession>A0ABR2HMT4</accession>
<evidence type="ECO:0000313" key="1">
    <source>
        <dbReference type="EMBL" id="KAK8850006.1"/>
    </source>
</evidence>
<protein>
    <recommendedName>
        <fullName evidence="3">DUF2088 domain-containing protein</fullName>
    </recommendedName>
</protein>
<comment type="caution">
    <text evidence="1">The sequence shown here is derived from an EMBL/GenBank/DDBJ whole genome shotgun (WGS) entry which is preliminary data.</text>
</comment>
<dbReference type="SUPFAM" id="SSF56978">
    <property type="entry name" value="Perfringolysin"/>
    <property type="match status" value="1"/>
</dbReference>
<keyword evidence="2" id="KW-1185">Reference proteome</keyword>
<evidence type="ECO:0000313" key="2">
    <source>
        <dbReference type="Proteomes" id="UP001470230"/>
    </source>
</evidence>
<sequence>MIKRYLKLRKSSQSTPLVLFTYDENQDIYLCAFIKYDKKEQKFLSITDLPQKKFTISANDETCRENGKTIMEIESCKLSAVREKTKELMSKIKKYPTKTTANIYQITSINDLELQSKISFQAGDVLKFLSSIKFDKKEYKTNAISIITIEHLSIDVDYDNSLGSFSYIDDNTTLIDIQDAISINDIPLFVSSIKYGKQLFISIQTNLEYSKLEAKLGINGSFIMNISAFIQKLSCISEINAELMIRGGQSTSLFHVDQNNMNDIINALHSTEDCVGTGLYYCLSNLSDNSPFGYPNPDDVIKVEKQQVSILYVIPDSPYKKGVDFQFLVNNFRKANFSINICNQKESDFVKSLGNPDYLSTFNIIMLGGVDGKDSYSKFNSNLVTIINNWRKNKKGLVLFLHDFITKNQAKLFEGIVKHLGYKDYNHSVRKFDEIQFTQKAPRKLLKHLNEINNTLLISSTHESAIYGKEYILIKALNSDAHYYAENLFERVADC</sequence>
<name>A0ABR2HMT4_9EUKA</name>
<dbReference type="InterPro" id="IPR036359">
    <property type="entry name" value="Thiol_cytolysin_sf"/>
</dbReference>
<proteinExistence type="predicted"/>
<reference evidence="1 2" key="1">
    <citation type="submission" date="2024-04" db="EMBL/GenBank/DDBJ databases">
        <title>Tritrichomonas musculus Genome.</title>
        <authorList>
            <person name="Alves-Ferreira E."/>
            <person name="Grigg M."/>
            <person name="Lorenzi H."/>
            <person name="Galac M."/>
        </authorList>
    </citation>
    <scope>NUCLEOTIDE SEQUENCE [LARGE SCALE GENOMIC DNA]</scope>
    <source>
        <strain evidence="1 2">EAF2021</strain>
    </source>
</reference>
<evidence type="ECO:0008006" key="3">
    <source>
        <dbReference type="Google" id="ProtNLM"/>
    </source>
</evidence>
<organism evidence="1 2">
    <name type="scientific">Tritrichomonas musculus</name>
    <dbReference type="NCBI Taxonomy" id="1915356"/>
    <lineage>
        <taxon>Eukaryota</taxon>
        <taxon>Metamonada</taxon>
        <taxon>Parabasalia</taxon>
        <taxon>Tritrichomonadida</taxon>
        <taxon>Tritrichomonadidae</taxon>
        <taxon>Tritrichomonas</taxon>
    </lineage>
</organism>
<dbReference type="Gene3D" id="3.40.30.40">
    <property type="entry name" value="Perfringolysin"/>
    <property type="match status" value="1"/>
</dbReference>